<dbReference type="AlphaFoldDB" id="A0A3E0UES0"/>
<evidence type="ECO:0000256" key="1">
    <source>
        <dbReference type="SAM" id="Phobius"/>
    </source>
</evidence>
<evidence type="ECO:0000313" key="3">
    <source>
        <dbReference type="Proteomes" id="UP000256999"/>
    </source>
</evidence>
<accession>A0A3E0UES0</accession>
<reference evidence="2 3" key="1">
    <citation type="submission" date="2018-08" db="EMBL/GenBank/DDBJ databases">
        <title>Thalassotalea euphylliae genome.</title>
        <authorList>
            <person name="Summers S."/>
            <person name="Rice S.A."/>
            <person name="Freckelton M.L."/>
            <person name="Nedved B.T."/>
            <person name="Hadfield M.G."/>
        </authorList>
    </citation>
    <scope>NUCLEOTIDE SEQUENCE [LARGE SCALE GENOMIC DNA]</scope>
    <source>
        <strain evidence="2 3">H2</strain>
    </source>
</reference>
<gene>
    <name evidence="2" type="ORF">DXX92_08420</name>
</gene>
<keyword evidence="1" id="KW-0812">Transmembrane</keyword>
<protein>
    <submittedName>
        <fullName evidence="2">Uncharacterized protein</fullName>
    </submittedName>
</protein>
<keyword evidence="1" id="KW-0472">Membrane</keyword>
<dbReference type="Proteomes" id="UP000256999">
    <property type="component" value="Unassembled WGS sequence"/>
</dbReference>
<feature type="transmembrane region" description="Helical" evidence="1">
    <location>
        <begin position="49"/>
        <end position="66"/>
    </location>
</feature>
<proteinExistence type="predicted"/>
<dbReference type="OrthoDB" id="6332489at2"/>
<comment type="caution">
    <text evidence="2">The sequence shown here is derived from an EMBL/GenBank/DDBJ whole genome shotgun (WGS) entry which is preliminary data.</text>
</comment>
<dbReference type="RefSeq" id="WP_116000050.1">
    <property type="nucleotide sequence ID" value="NZ_QUOV01000001.1"/>
</dbReference>
<evidence type="ECO:0000313" key="2">
    <source>
        <dbReference type="EMBL" id="REL35376.1"/>
    </source>
</evidence>
<sequence>MCITTGKIHNYLGRLIGLTAFVLSIWYFLGQLGNGDLVSENRSEPSVINAILFFFAFGFTGLWFAIKGKFPVKSTGQNKE</sequence>
<name>A0A3E0UES0_9GAMM</name>
<feature type="transmembrane region" description="Helical" evidence="1">
    <location>
        <begin position="12"/>
        <end position="29"/>
    </location>
</feature>
<dbReference type="EMBL" id="QUOV01000001">
    <property type="protein sequence ID" value="REL35376.1"/>
    <property type="molecule type" value="Genomic_DNA"/>
</dbReference>
<organism evidence="2 3">
    <name type="scientific">Thalassotalea euphylliae</name>
    <dbReference type="NCBI Taxonomy" id="1655234"/>
    <lineage>
        <taxon>Bacteria</taxon>
        <taxon>Pseudomonadati</taxon>
        <taxon>Pseudomonadota</taxon>
        <taxon>Gammaproteobacteria</taxon>
        <taxon>Alteromonadales</taxon>
        <taxon>Colwelliaceae</taxon>
        <taxon>Thalassotalea</taxon>
    </lineage>
</organism>
<keyword evidence="1" id="KW-1133">Transmembrane helix</keyword>